<gene>
    <name evidence="3" type="ORF">FA14DRAFT_161734</name>
</gene>
<organism evidence="3 4">
    <name type="scientific">Meira miltonrushii</name>
    <dbReference type="NCBI Taxonomy" id="1280837"/>
    <lineage>
        <taxon>Eukaryota</taxon>
        <taxon>Fungi</taxon>
        <taxon>Dikarya</taxon>
        <taxon>Basidiomycota</taxon>
        <taxon>Ustilaginomycotina</taxon>
        <taxon>Exobasidiomycetes</taxon>
        <taxon>Exobasidiales</taxon>
        <taxon>Brachybasidiaceae</taxon>
        <taxon>Meira</taxon>
    </lineage>
</organism>
<dbReference type="GeneID" id="37021043"/>
<keyword evidence="4" id="KW-1185">Reference proteome</keyword>
<evidence type="ECO:0000256" key="1">
    <source>
        <dbReference type="SAM" id="MobiDB-lite"/>
    </source>
</evidence>
<dbReference type="Proteomes" id="UP000245771">
    <property type="component" value="Unassembled WGS sequence"/>
</dbReference>
<protein>
    <submittedName>
        <fullName evidence="3">Uncharacterized protein</fullName>
    </submittedName>
</protein>
<dbReference type="InParanoid" id="A0A316V9Z1"/>
<name>A0A316V9Z1_9BASI</name>
<dbReference type="OrthoDB" id="10554242at2759"/>
<evidence type="ECO:0000313" key="4">
    <source>
        <dbReference type="Proteomes" id="UP000245771"/>
    </source>
</evidence>
<feature type="region of interest" description="Disordered" evidence="1">
    <location>
        <begin position="129"/>
        <end position="157"/>
    </location>
</feature>
<feature type="chain" id="PRO_5016441748" evidence="2">
    <location>
        <begin position="21"/>
        <end position="191"/>
    </location>
</feature>
<accession>A0A316V9Z1</accession>
<proteinExistence type="predicted"/>
<dbReference type="RefSeq" id="XP_025354592.1">
    <property type="nucleotide sequence ID" value="XM_025499262.1"/>
</dbReference>
<evidence type="ECO:0000256" key="2">
    <source>
        <dbReference type="SAM" id="SignalP"/>
    </source>
</evidence>
<dbReference type="AlphaFoldDB" id="A0A316V9Z1"/>
<reference evidence="3 4" key="1">
    <citation type="journal article" date="2018" name="Mol. Biol. Evol.">
        <title>Broad Genomic Sampling Reveals a Smut Pathogenic Ancestry of the Fungal Clade Ustilaginomycotina.</title>
        <authorList>
            <person name="Kijpornyongpan T."/>
            <person name="Mondo S.J."/>
            <person name="Barry K."/>
            <person name="Sandor L."/>
            <person name="Lee J."/>
            <person name="Lipzen A."/>
            <person name="Pangilinan J."/>
            <person name="LaButti K."/>
            <person name="Hainaut M."/>
            <person name="Henrissat B."/>
            <person name="Grigoriev I.V."/>
            <person name="Spatafora J.W."/>
            <person name="Aime M.C."/>
        </authorList>
    </citation>
    <scope>NUCLEOTIDE SEQUENCE [LARGE SCALE GENOMIC DNA]</scope>
    <source>
        <strain evidence="3 4">MCA 3882</strain>
    </source>
</reference>
<dbReference type="EMBL" id="KZ819604">
    <property type="protein sequence ID" value="PWN34290.1"/>
    <property type="molecule type" value="Genomic_DNA"/>
</dbReference>
<feature type="compositionally biased region" description="Low complexity" evidence="1">
    <location>
        <begin position="142"/>
        <end position="157"/>
    </location>
</feature>
<keyword evidence="2" id="KW-0732">Signal</keyword>
<sequence length="191" mass="19675">MKTTFATVAALLIGASTVMGALSPAPTPHRHIKRQQWPDGVDLSKMLADPSAYLENVSSVLKNQKNAQKYVEMWASATKQPEFAKSISQALVSEFGTMTARNAMAQYSSVLEDCESSSSAAAAAAEATTQNAAPVNNADVQSSTTDAGSSGSSVQQQVSNRVTSGASSFASPSTLAGMAFAAVPAVLVAIL</sequence>
<feature type="compositionally biased region" description="Polar residues" evidence="1">
    <location>
        <begin position="129"/>
        <end position="141"/>
    </location>
</feature>
<evidence type="ECO:0000313" key="3">
    <source>
        <dbReference type="EMBL" id="PWN34290.1"/>
    </source>
</evidence>
<feature type="signal peptide" evidence="2">
    <location>
        <begin position="1"/>
        <end position="20"/>
    </location>
</feature>